<sequence length="74" mass="8395">MGETNAAAPTLDGIKLHASYYFRMVIFRVENTLFNVPRHHFESVSAIFRDMFDLPQGGELVTEGTSTDRPIHLE</sequence>
<proteinExistence type="predicted"/>
<name>A0A9P7FRK1_9AGAR</name>
<keyword evidence="2" id="KW-1185">Reference proteome</keyword>
<gene>
    <name evidence="1" type="ORF">DXG03_006947</name>
</gene>
<evidence type="ECO:0000313" key="1">
    <source>
        <dbReference type="EMBL" id="KAG5633597.1"/>
    </source>
</evidence>
<reference evidence="1" key="1">
    <citation type="submission" date="2020-07" db="EMBL/GenBank/DDBJ databases">
        <authorList>
            <person name="Nieuwenhuis M."/>
            <person name="Van De Peppel L.J.J."/>
        </authorList>
    </citation>
    <scope>NUCLEOTIDE SEQUENCE</scope>
    <source>
        <strain evidence="1">AP01</strain>
        <tissue evidence="1">Mycelium</tissue>
    </source>
</reference>
<dbReference type="AlphaFoldDB" id="A0A9P7FRK1"/>
<reference evidence="1" key="2">
    <citation type="submission" date="2021-10" db="EMBL/GenBank/DDBJ databases">
        <title>Phylogenomics reveals ancestral predisposition of the termite-cultivated fungus Termitomyces towards a domesticated lifestyle.</title>
        <authorList>
            <person name="Auxier B."/>
            <person name="Grum-Grzhimaylo A."/>
            <person name="Cardenas M.E."/>
            <person name="Lodge J.D."/>
            <person name="Laessoe T."/>
            <person name="Pedersen O."/>
            <person name="Smith M.E."/>
            <person name="Kuyper T.W."/>
            <person name="Franco-Molano E.A."/>
            <person name="Baroni T.J."/>
            <person name="Aanen D.K."/>
        </authorList>
    </citation>
    <scope>NUCLEOTIDE SEQUENCE</scope>
    <source>
        <strain evidence="1">AP01</strain>
        <tissue evidence="1">Mycelium</tissue>
    </source>
</reference>
<dbReference type="OrthoDB" id="3061476at2759"/>
<accession>A0A9P7FRK1</accession>
<protein>
    <recommendedName>
        <fullName evidence="3">BTB domain-containing protein</fullName>
    </recommendedName>
</protein>
<evidence type="ECO:0008006" key="3">
    <source>
        <dbReference type="Google" id="ProtNLM"/>
    </source>
</evidence>
<dbReference type="Proteomes" id="UP000775547">
    <property type="component" value="Unassembled WGS sequence"/>
</dbReference>
<evidence type="ECO:0000313" key="2">
    <source>
        <dbReference type="Proteomes" id="UP000775547"/>
    </source>
</evidence>
<comment type="caution">
    <text evidence="1">The sequence shown here is derived from an EMBL/GenBank/DDBJ whole genome shotgun (WGS) entry which is preliminary data.</text>
</comment>
<dbReference type="EMBL" id="JABCKV010004923">
    <property type="protein sequence ID" value="KAG5633597.1"/>
    <property type="molecule type" value="Genomic_DNA"/>
</dbReference>
<organism evidence="1 2">
    <name type="scientific">Asterophora parasitica</name>
    <dbReference type="NCBI Taxonomy" id="117018"/>
    <lineage>
        <taxon>Eukaryota</taxon>
        <taxon>Fungi</taxon>
        <taxon>Dikarya</taxon>
        <taxon>Basidiomycota</taxon>
        <taxon>Agaricomycotina</taxon>
        <taxon>Agaricomycetes</taxon>
        <taxon>Agaricomycetidae</taxon>
        <taxon>Agaricales</taxon>
        <taxon>Tricholomatineae</taxon>
        <taxon>Lyophyllaceae</taxon>
        <taxon>Asterophora</taxon>
    </lineage>
</organism>